<gene>
    <name evidence="1" type="ORF">IAG03_11970</name>
</gene>
<dbReference type="RefSeq" id="WP_249320272.1">
    <property type="nucleotide sequence ID" value="NZ_JACRSN010000021.1"/>
</dbReference>
<evidence type="ECO:0000313" key="1">
    <source>
        <dbReference type="EMBL" id="MBC8534687.1"/>
    </source>
</evidence>
<protein>
    <submittedName>
        <fullName evidence="1">Uncharacterized protein</fullName>
    </submittedName>
</protein>
<proteinExistence type="predicted"/>
<comment type="caution">
    <text evidence="1">The sequence shown here is derived from an EMBL/GenBank/DDBJ whole genome shotgun (WGS) entry which is preliminary data.</text>
</comment>
<sequence length="94" mass="10478">MQQLQACTFVNQYSEIEGFQERRTVTYSAKALPNGIHLSVQQEDKSDTCSEACVCSSTSFEKAASFLKYICENSIGIGSWYDVLRDMGATFTIV</sequence>
<reference evidence="1" key="1">
    <citation type="submission" date="2020-08" db="EMBL/GenBank/DDBJ databases">
        <title>Genome public.</title>
        <authorList>
            <person name="Liu C."/>
            <person name="Sun Q."/>
        </authorList>
    </citation>
    <scope>NUCLEOTIDE SEQUENCE</scope>
    <source>
        <strain evidence="1">NSJ-40</strain>
    </source>
</reference>
<accession>A0A926DB89</accession>
<organism evidence="1 2">
    <name type="scientific">Yeguia hominis</name>
    <dbReference type="NCBI Taxonomy" id="2763662"/>
    <lineage>
        <taxon>Bacteria</taxon>
        <taxon>Bacillati</taxon>
        <taxon>Bacillota</taxon>
        <taxon>Clostridia</taxon>
        <taxon>Eubacteriales</taxon>
        <taxon>Yeguiaceae</taxon>
        <taxon>Yeguia</taxon>
    </lineage>
</organism>
<dbReference type="AlphaFoldDB" id="A0A926DB89"/>
<dbReference type="EMBL" id="JACRSN010000021">
    <property type="protein sequence ID" value="MBC8534687.1"/>
    <property type="molecule type" value="Genomic_DNA"/>
</dbReference>
<name>A0A926DB89_9FIRM</name>
<evidence type="ECO:0000313" key="2">
    <source>
        <dbReference type="Proteomes" id="UP000651482"/>
    </source>
</evidence>
<dbReference type="Proteomes" id="UP000651482">
    <property type="component" value="Unassembled WGS sequence"/>
</dbReference>
<keyword evidence="2" id="KW-1185">Reference proteome</keyword>